<feature type="non-terminal residue" evidence="2">
    <location>
        <position position="247"/>
    </location>
</feature>
<dbReference type="InterPro" id="IPR050789">
    <property type="entry name" value="Diverse_Enzym_Activities"/>
</dbReference>
<feature type="domain" description="Beta-lactamase-related" evidence="1">
    <location>
        <begin position="24"/>
        <end position="236"/>
    </location>
</feature>
<reference evidence="2" key="1">
    <citation type="journal article" date="2014" name="Front. Microbiol.">
        <title>High frequency of phylogenetically diverse reductive dehalogenase-homologous genes in deep subseafloor sedimentary metagenomes.</title>
        <authorList>
            <person name="Kawai M."/>
            <person name="Futagami T."/>
            <person name="Toyoda A."/>
            <person name="Takaki Y."/>
            <person name="Nishi S."/>
            <person name="Hori S."/>
            <person name="Arai W."/>
            <person name="Tsubouchi T."/>
            <person name="Morono Y."/>
            <person name="Uchiyama I."/>
            <person name="Ito T."/>
            <person name="Fujiyama A."/>
            <person name="Inagaki F."/>
            <person name="Takami H."/>
        </authorList>
    </citation>
    <scope>NUCLEOTIDE SEQUENCE</scope>
    <source>
        <strain evidence="2">Expedition CK06-06</strain>
    </source>
</reference>
<evidence type="ECO:0000313" key="2">
    <source>
        <dbReference type="EMBL" id="GAJ10808.1"/>
    </source>
</evidence>
<dbReference type="Gene3D" id="3.40.710.10">
    <property type="entry name" value="DD-peptidase/beta-lactamase superfamily"/>
    <property type="match status" value="1"/>
</dbReference>
<dbReference type="InterPro" id="IPR012338">
    <property type="entry name" value="Beta-lactam/transpept-like"/>
</dbReference>
<proteinExistence type="predicted"/>
<comment type="caution">
    <text evidence="2">The sequence shown here is derived from an EMBL/GenBank/DDBJ whole genome shotgun (WGS) entry which is preliminary data.</text>
</comment>
<name>X1TZR5_9ZZZZ</name>
<dbReference type="Pfam" id="PF00144">
    <property type="entry name" value="Beta-lactamase"/>
    <property type="match status" value="1"/>
</dbReference>
<dbReference type="AlphaFoldDB" id="X1TZR5"/>
<sequence>DKSKLQLAIDWLKGNAGEKRYRLVVIRHGYLAVEWSQGVGPNERLDMFSAAKSLYSSILGIAIKEGKISSVDDKVVDYYPEMMDVHEGTGPKPGRHAKPVDREITFRQLITNMSGYMKPAETPDSRFHYQTFGMNIVTHAIAKLYGYYDTGDPERLPGFGKLVEERIRDKIGGTWTHSFKNFNHPPRARIGVFGYYTSIESTAYDMARMGYLWLNDGSWGQQQIIPKQWMQEATRTAPNIKANCARD</sequence>
<protein>
    <recommendedName>
        <fullName evidence="1">Beta-lactamase-related domain-containing protein</fullName>
    </recommendedName>
</protein>
<evidence type="ECO:0000259" key="1">
    <source>
        <dbReference type="Pfam" id="PF00144"/>
    </source>
</evidence>
<feature type="non-terminal residue" evidence="2">
    <location>
        <position position="1"/>
    </location>
</feature>
<dbReference type="PANTHER" id="PTHR43283:SF7">
    <property type="entry name" value="BETA-LACTAMASE-RELATED DOMAIN-CONTAINING PROTEIN"/>
    <property type="match status" value="1"/>
</dbReference>
<dbReference type="SUPFAM" id="SSF56601">
    <property type="entry name" value="beta-lactamase/transpeptidase-like"/>
    <property type="match status" value="1"/>
</dbReference>
<gene>
    <name evidence="2" type="ORF">S12H4_49268</name>
</gene>
<dbReference type="PANTHER" id="PTHR43283">
    <property type="entry name" value="BETA-LACTAMASE-RELATED"/>
    <property type="match status" value="1"/>
</dbReference>
<organism evidence="2">
    <name type="scientific">marine sediment metagenome</name>
    <dbReference type="NCBI Taxonomy" id="412755"/>
    <lineage>
        <taxon>unclassified sequences</taxon>
        <taxon>metagenomes</taxon>
        <taxon>ecological metagenomes</taxon>
    </lineage>
</organism>
<accession>X1TZR5</accession>
<dbReference type="InterPro" id="IPR001466">
    <property type="entry name" value="Beta-lactam-related"/>
</dbReference>
<dbReference type="EMBL" id="BARW01030891">
    <property type="protein sequence ID" value="GAJ10808.1"/>
    <property type="molecule type" value="Genomic_DNA"/>
</dbReference>